<evidence type="ECO:0000256" key="3">
    <source>
        <dbReference type="ARBA" id="ARBA00023274"/>
    </source>
</evidence>
<reference evidence="9" key="1">
    <citation type="journal article" date="2020" name="bioRxiv">
        <title>A rank-normalized archaeal taxonomy based on genome phylogeny resolves widespread incomplete and uneven classifications.</title>
        <authorList>
            <person name="Rinke C."/>
            <person name="Chuvochina M."/>
            <person name="Mussig A.J."/>
            <person name="Chaumeil P.-A."/>
            <person name="Waite D.W."/>
            <person name="Whitman W.B."/>
            <person name="Parks D.H."/>
            <person name="Hugenholtz P."/>
        </authorList>
    </citation>
    <scope>NUCLEOTIDE SEQUENCE [LARGE SCALE GENOMIC DNA]</scope>
</reference>
<proteinExistence type="inferred from homology"/>
<keyword evidence="6" id="KW-0699">rRNA-binding</keyword>
<dbReference type="NCBIfam" id="TIGR01038">
    <property type="entry name" value="uL22_arch_euk"/>
    <property type="match status" value="1"/>
</dbReference>
<evidence type="ECO:0000256" key="1">
    <source>
        <dbReference type="ARBA" id="ARBA00009451"/>
    </source>
</evidence>
<organism evidence="7 9">
    <name type="scientific">Candidatus Iainarchaeum sp</name>
    <dbReference type="NCBI Taxonomy" id="3101447"/>
    <lineage>
        <taxon>Archaea</taxon>
        <taxon>Candidatus Iainarchaeota</taxon>
        <taxon>Candidatus Iainarchaeia</taxon>
        <taxon>Candidatus Iainarchaeales</taxon>
        <taxon>Candidatus Iainarchaeaceae</taxon>
        <taxon>Candidatus Iainarchaeum</taxon>
    </lineage>
</organism>
<dbReference type="Pfam" id="PF00237">
    <property type="entry name" value="Ribosomal_L22"/>
    <property type="match status" value="1"/>
</dbReference>
<evidence type="ECO:0000256" key="6">
    <source>
        <dbReference type="RuleBase" id="RU004007"/>
    </source>
</evidence>
<dbReference type="InterPro" id="IPR036394">
    <property type="entry name" value="Ribosomal_uL22_sf"/>
</dbReference>
<dbReference type="EMBL" id="JAGVWF010000038">
    <property type="protein sequence ID" value="MBS3059350.1"/>
    <property type="molecule type" value="Genomic_DNA"/>
</dbReference>
<evidence type="ECO:0000256" key="4">
    <source>
        <dbReference type="NCBIfam" id="TIGR01038"/>
    </source>
</evidence>
<comment type="caution">
    <text evidence="7">The sequence shown here is derived from an EMBL/GenBank/DDBJ whole genome shotgun (WGS) entry which is preliminary data.</text>
</comment>
<dbReference type="AlphaFoldDB" id="A0A7J4IVE3"/>
<reference evidence="8" key="3">
    <citation type="submission" date="2021-05" db="EMBL/GenBank/DDBJ databases">
        <title>Protein family content uncovers lineage relationships and bacterial pathway maintenance mechanisms in DPANN archaea.</title>
        <authorList>
            <person name="Castelle C.J."/>
            <person name="Meheust R."/>
            <person name="Jaffe A.L."/>
            <person name="Seitz K."/>
            <person name="Gong X."/>
            <person name="Baker B.J."/>
            <person name="Banfield J.F."/>
        </authorList>
    </citation>
    <scope>NUCLEOTIDE SEQUENCE</scope>
    <source>
        <strain evidence="8">RIFCSPHIGHO2_01_FULL_GW2011_AR10_43_9</strain>
    </source>
</reference>
<reference evidence="8" key="2">
    <citation type="submission" date="2021-03" db="EMBL/GenBank/DDBJ databases">
        <authorList>
            <person name="Jaffe A."/>
        </authorList>
    </citation>
    <scope>NUCLEOTIDE SEQUENCE</scope>
    <source>
        <strain evidence="8">RIFCSPHIGHO2_01_FULL_GW2011_AR10_43_9</strain>
    </source>
</reference>
<keyword evidence="3 5" id="KW-0687">Ribonucleoprotein</keyword>
<evidence type="ECO:0000256" key="5">
    <source>
        <dbReference type="RuleBase" id="RU004005"/>
    </source>
</evidence>
<dbReference type="PANTHER" id="PTHR11593:SF10">
    <property type="entry name" value="60S RIBOSOMAL PROTEIN L17"/>
    <property type="match status" value="1"/>
</dbReference>
<dbReference type="GO" id="GO:0002181">
    <property type="term" value="P:cytoplasmic translation"/>
    <property type="evidence" value="ECO:0007669"/>
    <property type="project" value="TreeGrafter"/>
</dbReference>
<dbReference type="SUPFAM" id="SSF54843">
    <property type="entry name" value="Ribosomal protein L22"/>
    <property type="match status" value="1"/>
</dbReference>
<gene>
    <name evidence="7" type="primary">rplV</name>
    <name evidence="7" type="ORF">HA237_03090</name>
    <name evidence="8" type="ORF">J4224_02900</name>
</gene>
<dbReference type="PANTHER" id="PTHR11593">
    <property type="entry name" value="60S RIBOSOMAL PROTEIN L17"/>
    <property type="match status" value="1"/>
</dbReference>
<dbReference type="GO" id="GO:0003735">
    <property type="term" value="F:structural constituent of ribosome"/>
    <property type="evidence" value="ECO:0007669"/>
    <property type="project" value="UniProtKB-UniRule"/>
</dbReference>
<sequence length="156" mass="17861">MVKRAFQVQALHGKKVARVIAKNAHVSLKYSTELLREIKGIRVDRAERFLNNILEEKEFLPLRKYKKKVGHRKGASKSFTKSGRYPKRLAKVFLKALEELKSNADYKGLDAENLLIVHGFASQGYARISFQSQGRISGKRRKRKATHLELIAREAS</sequence>
<dbReference type="Gene3D" id="3.90.470.10">
    <property type="entry name" value="Ribosomal protein L22/L17"/>
    <property type="match status" value="1"/>
</dbReference>
<dbReference type="InterPro" id="IPR005721">
    <property type="entry name" value="Ribosomal_uL22_euk/arc"/>
</dbReference>
<comment type="similarity">
    <text evidence="1 5">Belongs to the universal ribosomal protein uL22 family.</text>
</comment>
<evidence type="ECO:0000313" key="9">
    <source>
        <dbReference type="Proteomes" id="UP000577419"/>
    </source>
</evidence>
<dbReference type="Proteomes" id="UP000577419">
    <property type="component" value="Unassembled WGS sequence"/>
</dbReference>
<keyword evidence="2 5" id="KW-0689">Ribosomal protein</keyword>
<evidence type="ECO:0000256" key="2">
    <source>
        <dbReference type="ARBA" id="ARBA00022980"/>
    </source>
</evidence>
<protein>
    <recommendedName>
        <fullName evidence="4 6">50S ribosomal protein L22</fullName>
    </recommendedName>
</protein>
<dbReference type="GO" id="GO:0019843">
    <property type="term" value="F:rRNA binding"/>
    <property type="evidence" value="ECO:0007669"/>
    <property type="project" value="UniProtKB-KW"/>
</dbReference>
<keyword evidence="6" id="KW-0694">RNA-binding</keyword>
<dbReference type="EMBL" id="DUFG01000017">
    <property type="protein sequence ID" value="HIH08329.1"/>
    <property type="molecule type" value="Genomic_DNA"/>
</dbReference>
<dbReference type="InterPro" id="IPR001063">
    <property type="entry name" value="Ribosomal_uL22"/>
</dbReference>
<accession>A0A7J4IVE3</accession>
<evidence type="ECO:0000313" key="7">
    <source>
        <dbReference type="EMBL" id="HIH08329.1"/>
    </source>
</evidence>
<name>A0A7J4IVE3_9ARCH</name>
<evidence type="ECO:0000313" key="8">
    <source>
        <dbReference type="EMBL" id="MBS3059350.1"/>
    </source>
</evidence>
<dbReference type="GO" id="GO:0022625">
    <property type="term" value="C:cytosolic large ribosomal subunit"/>
    <property type="evidence" value="ECO:0007669"/>
    <property type="project" value="UniProtKB-UniRule"/>
</dbReference>
<comment type="function">
    <text evidence="6">This protein binds specifically to 23S rRNA. It makes multiple contacts with different domains of the 23S rRNA in the assembled 50S subunit and ribosome.</text>
</comment>
<dbReference type="Proteomes" id="UP000683213">
    <property type="component" value="Unassembled WGS sequence"/>
</dbReference>
<comment type="subunit">
    <text evidence="6">Part of the 50S ribosomal subunit.</text>
</comment>